<feature type="region of interest" description="Disordered" evidence="1">
    <location>
        <begin position="1"/>
        <end position="29"/>
    </location>
</feature>
<evidence type="ECO:0000313" key="2">
    <source>
        <dbReference type="EMBL" id="TMI88346.1"/>
    </source>
</evidence>
<organism evidence="2 3">
    <name type="scientific">Candidatus Segetimicrobium genomatis</name>
    <dbReference type="NCBI Taxonomy" id="2569760"/>
    <lineage>
        <taxon>Bacteria</taxon>
        <taxon>Bacillati</taxon>
        <taxon>Candidatus Sysuimicrobiota</taxon>
        <taxon>Candidatus Sysuimicrobiia</taxon>
        <taxon>Candidatus Sysuimicrobiales</taxon>
        <taxon>Candidatus Segetimicrobiaceae</taxon>
        <taxon>Candidatus Segetimicrobium</taxon>
    </lineage>
</organism>
<protein>
    <submittedName>
        <fullName evidence="2">Uncharacterized protein</fullName>
    </submittedName>
</protein>
<accession>A0A537JYR1</accession>
<reference evidence="2 3" key="1">
    <citation type="journal article" date="2019" name="Nat. Microbiol.">
        <title>Mediterranean grassland soil C-N compound turnover is dependent on rainfall and depth, and is mediated by genomically divergent microorganisms.</title>
        <authorList>
            <person name="Diamond S."/>
            <person name="Andeer P.F."/>
            <person name="Li Z."/>
            <person name="Crits-Christoph A."/>
            <person name="Burstein D."/>
            <person name="Anantharaman K."/>
            <person name="Lane K.R."/>
            <person name="Thomas B.C."/>
            <person name="Pan C."/>
            <person name="Northen T.R."/>
            <person name="Banfield J.F."/>
        </authorList>
    </citation>
    <scope>NUCLEOTIDE SEQUENCE [LARGE SCALE GENOMIC DNA]</scope>
    <source>
        <strain evidence="2">NP_3</strain>
    </source>
</reference>
<name>A0A537JYR1_9BACT</name>
<proteinExistence type="predicted"/>
<dbReference type="EMBL" id="VBAK01000141">
    <property type="protein sequence ID" value="TMI88346.1"/>
    <property type="molecule type" value="Genomic_DNA"/>
</dbReference>
<evidence type="ECO:0000313" key="3">
    <source>
        <dbReference type="Proteomes" id="UP000318509"/>
    </source>
</evidence>
<comment type="caution">
    <text evidence="2">The sequence shown here is derived from an EMBL/GenBank/DDBJ whole genome shotgun (WGS) entry which is preliminary data.</text>
</comment>
<evidence type="ECO:0000256" key="1">
    <source>
        <dbReference type="SAM" id="MobiDB-lite"/>
    </source>
</evidence>
<dbReference type="AlphaFoldDB" id="A0A537JYR1"/>
<sequence>MKKELAARHPARVATGKESSSLDAVPLDNPRLSPFDTIFYCPAHFERERREPSRAADLRAHLTAMRDRRKLDRAEDSSC</sequence>
<dbReference type="Proteomes" id="UP000318509">
    <property type="component" value="Unassembled WGS sequence"/>
</dbReference>
<gene>
    <name evidence="2" type="ORF">E6H00_13005</name>
</gene>